<dbReference type="PANTHER" id="PTHR37984:SF15">
    <property type="entry name" value="INTEGRASE CATALYTIC DOMAIN-CONTAINING PROTEIN"/>
    <property type="match status" value="1"/>
</dbReference>
<dbReference type="SUPFAM" id="SSF56672">
    <property type="entry name" value="DNA/RNA polymerases"/>
    <property type="match status" value="1"/>
</dbReference>
<feature type="non-terminal residue" evidence="9">
    <location>
        <position position="242"/>
    </location>
</feature>
<evidence type="ECO:0008006" key="11">
    <source>
        <dbReference type="Google" id="ProtNLM"/>
    </source>
</evidence>
<keyword evidence="5" id="KW-0378">Hydrolase</keyword>
<accession>A0A820GCN3</accession>
<dbReference type="InterPro" id="IPR043502">
    <property type="entry name" value="DNA/RNA_pol_sf"/>
</dbReference>
<dbReference type="GO" id="GO:0016787">
    <property type="term" value="F:hydrolase activity"/>
    <property type="evidence" value="ECO:0007669"/>
    <property type="project" value="UniProtKB-KW"/>
</dbReference>
<reference evidence="9" key="1">
    <citation type="submission" date="2021-02" db="EMBL/GenBank/DDBJ databases">
        <authorList>
            <person name="Nowell W R."/>
        </authorList>
    </citation>
    <scope>NUCLEOTIDE SEQUENCE</scope>
</reference>
<evidence type="ECO:0000256" key="5">
    <source>
        <dbReference type="ARBA" id="ARBA00022801"/>
    </source>
</evidence>
<proteinExistence type="predicted"/>
<protein>
    <recommendedName>
        <fullName evidence="11">Reverse transcriptase RNase H-like domain-containing protein</fullName>
    </recommendedName>
</protein>
<dbReference type="CDD" id="cd09274">
    <property type="entry name" value="RNase_HI_RT_Ty3"/>
    <property type="match status" value="1"/>
</dbReference>
<sequence length="242" mass="28356">MEQECYAFICSLDKWHNYLSGITFIWETDHKALTQLNKKAQINKRCERWRLKILEYDFNVKYIPGSINLMPDYLSRSPVDDAEEDPDETIHLISKSTQTDILNVNNHSSIVAAVETCAMKLRNKTLDDISNTKLSSDSLNTSIEENRITPFSIEELIQAQQNDDYSKNILNNIKKYKNYMIKDNLLMRRLNPPVPYVPQGDFRKTILQIYHDTAANGAHFGRDKTIHKIKQRYFWPSMYKDI</sequence>
<name>A0A820GCN3_9BILA</name>
<dbReference type="Pfam" id="PF17917">
    <property type="entry name" value="RT_RNaseH"/>
    <property type="match status" value="1"/>
</dbReference>
<keyword evidence="2" id="KW-0548">Nucleotidyltransferase</keyword>
<evidence type="ECO:0000256" key="3">
    <source>
        <dbReference type="ARBA" id="ARBA00022722"/>
    </source>
</evidence>
<dbReference type="Gene3D" id="1.10.340.70">
    <property type="match status" value="1"/>
</dbReference>
<dbReference type="InterPro" id="IPR050951">
    <property type="entry name" value="Retrovirus_Pol_polyprotein"/>
</dbReference>
<evidence type="ECO:0000259" key="8">
    <source>
        <dbReference type="Pfam" id="PF17921"/>
    </source>
</evidence>
<dbReference type="EMBL" id="CAJOBD010028368">
    <property type="protein sequence ID" value="CAF4274962.1"/>
    <property type="molecule type" value="Genomic_DNA"/>
</dbReference>
<dbReference type="GO" id="GO:0004519">
    <property type="term" value="F:endonuclease activity"/>
    <property type="evidence" value="ECO:0007669"/>
    <property type="project" value="UniProtKB-KW"/>
</dbReference>
<feature type="domain" description="Reverse transcriptase RNase H-like" evidence="7">
    <location>
        <begin position="2"/>
        <end position="56"/>
    </location>
</feature>
<dbReference type="InterPro" id="IPR041373">
    <property type="entry name" value="RT_RNaseH"/>
</dbReference>
<dbReference type="Proteomes" id="UP000663836">
    <property type="component" value="Unassembled WGS sequence"/>
</dbReference>
<gene>
    <name evidence="9" type="ORF">JBS370_LOCUS39564</name>
</gene>
<comment type="caution">
    <text evidence="9">The sequence shown here is derived from an EMBL/GenBank/DDBJ whole genome shotgun (WGS) entry which is preliminary data.</text>
</comment>
<evidence type="ECO:0000256" key="2">
    <source>
        <dbReference type="ARBA" id="ARBA00022695"/>
    </source>
</evidence>
<evidence type="ECO:0000259" key="7">
    <source>
        <dbReference type="Pfam" id="PF17917"/>
    </source>
</evidence>
<evidence type="ECO:0000313" key="9">
    <source>
        <dbReference type="EMBL" id="CAF4274962.1"/>
    </source>
</evidence>
<keyword evidence="3" id="KW-0540">Nuclease</keyword>
<dbReference type="Pfam" id="PF17921">
    <property type="entry name" value="Integrase_H2C2"/>
    <property type="match status" value="1"/>
</dbReference>
<evidence type="ECO:0000256" key="6">
    <source>
        <dbReference type="ARBA" id="ARBA00022918"/>
    </source>
</evidence>
<keyword evidence="1" id="KW-0808">Transferase</keyword>
<evidence type="ECO:0000256" key="4">
    <source>
        <dbReference type="ARBA" id="ARBA00022759"/>
    </source>
</evidence>
<organism evidence="9 10">
    <name type="scientific">Rotaria sordida</name>
    <dbReference type="NCBI Taxonomy" id="392033"/>
    <lineage>
        <taxon>Eukaryota</taxon>
        <taxon>Metazoa</taxon>
        <taxon>Spiralia</taxon>
        <taxon>Gnathifera</taxon>
        <taxon>Rotifera</taxon>
        <taxon>Eurotatoria</taxon>
        <taxon>Bdelloidea</taxon>
        <taxon>Philodinida</taxon>
        <taxon>Philodinidae</taxon>
        <taxon>Rotaria</taxon>
    </lineage>
</organism>
<dbReference type="GO" id="GO:0003964">
    <property type="term" value="F:RNA-directed DNA polymerase activity"/>
    <property type="evidence" value="ECO:0007669"/>
    <property type="project" value="UniProtKB-KW"/>
</dbReference>
<feature type="domain" description="Integrase zinc-binding" evidence="8">
    <location>
        <begin position="201"/>
        <end position="242"/>
    </location>
</feature>
<evidence type="ECO:0000313" key="10">
    <source>
        <dbReference type="Proteomes" id="UP000663836"/>
    </source>
</evidence>
<dbReference type="AlphaFoldDB" id="A0A820GCN3"/>
<dbReference type="PANTHER" id="PTHR37984">
    <property type="entry name" value="PROTEIN CBG26694"/>
    <property type="match status" value="1"/>
</dbReference>
<dbReference type="InterPro" id="IPR041588">
    <property type="entry name" value="Integrase_H2C2"/>
</dbReference>
<keyword evidence="4" id="KW-0255">Endonuclease</keyword>
<keyword evidence="6" id="KW-0695">RNA-directed DNA polymerase</keyword>
<evidence type="ECO:0000256" key="1">
    <source>
        <dbReference type="ARBA" id="ARBA00022679"/>
    </source>
</evidence>